<reference evidence="8 9" key="1">
    <citation type="submission" date="2017-06" db="EMBL/GenBank/DDBJ databases">
        <title>Metabolic interaction between xylem feeders and their symbionts.</title>
        <authorList>
            <person name="Chouaia B."/>
        </authorList>
    </citation>
    <scope>NUCLEOTIDE SEQUENCE [LARGE SCALE GENOMIC DNA]</scope>
    <source>
        <strain evidence="8 9">Gra</strain>
    </source>
</reference>
<sequence>MDGTHNFIKRFPHIAVSIAVCVKKRTEVTVVYDPIRNELFSATRGQGSQMNGYRLRCGVMRDLEHTILAINFPFQQKQHTIEYITLLSKLLVRCIDFRCTGSAALDLAYIAAGRIDCLFQIGLKQWDVTSGDLLVREAGGLVTDFTGGNNYQLSGNIIAGNPRVVKSMLSLIRIRDDDNLIKHRLDN</sequence>
<evidence type="ECO:0000313" key="8">
    <source>
        <dbReference type="EMBL" id="PLK58489.1"/>
    </source>
</evidence>
<dbReference type="GO" id="GO:0006020">
    <property type="term" value="P:inositol metabolic process"/>
    <property type="evidence" value="ECO:0007669"/>
    <property type="project" value="TreeGrafter"/>
</dbReference>
<dbReference type="GO" id="GO:0008934">
    <property type="term" value="F:inositol monophosphate 1-phosphatase activity"/>
    <property type="evidence" value="ECO:0007669"/>
    <property type="project" value="InterPro"/>
</dbReference>
<dbReference type="Proteomes" id="UP000234253">
    <property type="component" value="Unassembled WGS sequence"/>
</dbReference>
<feature type="binding site" evidence="6">
    <location>
        <position position="127"/>
    </location>
    <ligand>
        <name>Mg(2+)</name>
        <dbReference type="ChEBI" id="CHEBI:18420"/>
        <label>1</label>
        <note>catalytic</note>
    </ligand>
</feature>
<name>A0A2N4XWN9_9GAMM</name>
<feature type="binding site" evidence="6">
    <location>
        <position position="2"/>
    </location>
    <ligand>
        <name>Mg(2+)</name>
        <dbReference type="ChEBI" id="CHEBI:18420"/>
        <label>1</label>
        <note>catalytic</note>
    </ligand>
</feature>
<comment type="cofactor">
    <cofactor evidence="2 6 7">
        <name>Mg(2+)</name>
        <dbReference type="ChEBI" id="CHEBI:18420"/>
    </cofactor>
</comment>
<dbReference type="EC" id="3.1.3.25" evidence="7"/>
<comment type="similarity">
    <text evidence="3 7">Belongs to the inositol monophosphatase superfamily.</text>
</comment>
<dbReference type="GO" id="GO:0046872">
    <property type="term" value="F:metal ion binding"/>
    <property type="evidence" value="ECO:0007669"/>
    <property type="project" value="UniProtKB-KW"/>
</dbReference>
<keyword evidence="6 7" id="KW-0460">Magnesium</keyword>
<dbReference type="InterPro" id="IPR022337">
    <property type="entry name" value="Inositol_monophosphatase_SuhB"/>
</dbReference>
<comment type="catalytic activity">
    <reaction evidence="1 7">
        <text>a myo-inositol phosphate + H2O = myo-inositol + phosphate</text>
        <dbReference type="Rhea" id="RHEA:24056"/>
        <dbReference type="ChEBI" id="CHEBI:15377"/>
        <dbReference type="ChEBI" id="CHEBI:17268"/>
        <dbReference type="ChEBI" id="CHEBI:43474"/>
        <dbReference type="ChEBI" id="CHEBI:84139"/>
        <dbReference type="EC" id="3.1.3.25"/>
    </reaction>
</comment>
<evidence type="ECO:0000313" key="9">
    <source>
        <dbReference type="Proteomes" id="UP000234253"/>
    </source>
</evidence>
<organism evidence="8 9">
    <name type="scientific">Candidatus Palibaumannia cicadellinicola</name>
    <dbReference type="NCBI Taxonomy" id="186490"/>
    <lineage>
        <taxon>Bacteria</taxon>
        <taxon>Pseudomonadati</taxon>
        <taxon>Pseudomonadota</taxon>
        <taxon>Gammaproteobacteria</taxon>
        <taxon>Candidatus Palibaumannia</taxon>
    </lineage>
</organism>
<keyword evidence="5" id="KW-0889">Transcription antitermination</keyword>
<dbReference type="PRINTS" id="PR00377">
    <property type="entry name" value="IMPHPHTASES"/>
</dbReference>
<keyword evidence="6 7" id="KW-0479">Metal-binding</keyword>
<evidence type="ECO:0000256" key="4">
    <source>
        <dbReference type="ARBA" id="ARBA00022801"/>
    </source>
</evidence>
<evidence type="ECO:0000256" key="7">
    <source>
        <dbReference type="RuleBase" id="RU364068"/>
    </source>
</evidence>
<dbReference type="AlphaFoldDB" id="A0A2N4XWN9"/>
<dbReference type="PANTHER" id="PTHR20854">
    <property type="entry name" value="INOSITOL MONOPHOSPHATASE"/>
    <property type="match status" value="1"/>
</dbReference>
<keyword evidence="5" id="KW-0805">Transcription regulation</keyword>
<evidence type="ECO:0000256" key="5">
    <source>
        <dbReference type="ARBA" id="ARBA00022814"/>
    </source>
</evidence>
<keyword evidence="5" id="KW-0804">Transcription</keyword>
<dbReference type="InterPro" id="IPR000760">
    <property type="entry name" value="Inositol_monophosphatase-like"/>
</dbReference>
<protein>
    <recommendedName>
        <fullName evidence="7">Inositol-1-monophosphatase</fullName>
        <ecNumber evidence="7">3.1.3.25</ecNumber>
    </recommendedName>
</protein>
<evidence type="ECO:0000256" key="6">
    <source>
        <dbReference type="PIRSR" id="PIRSR600760-2"/>
    </source>
</evidence>
<dbReference type="CDD" id="cd01639">
    <property type="entry name" value="IMPase"/>
    <property type="match status" value="1"/>
</dbReference>
<dbReference type="PANTHER" id="PTHR20854:SF4">
    <property type="entry name" value="INOSITOL-1-MONOPHOSPHATASE-RELATED"/>
    <property type="match status" value="1"/>
</dbReference>
<gene>
    <name evidence="8" type="ORF">CEX73_02190</name>
</gene>
<keyword evidence="4 7" id="KW-0378">Hydrolase</keyword>
<evidence type="ECO:0000256" key="3">
    <source>
        <dbReference type="ARBA" id="ARBA00009759"/>
    </source>
</evidence>
<evidence type="ECO:0000256" key="2">
    <source>
        <dbReference type="ARBA" id="ARBA00001946"/>
    </source>
</evidence>
<dbReference type="SUPFAM" id="SSF56655">
    <property type="entry name" value="Carbohydrate phosphatase"/>
    <property type="match status" value="1"/>
</dbReference>
<dbReference type="Pfam" id="PF00459">
    <property type="entry name" value="Inositol_P"/>
    <property type="match status" value="1"/>
</dbReference>
<dbReference type="PRINTS" id="PR01959">
    <property type="entry name" value="SBIMPHPHTASE"/>
</dbReference>
<accession>A0A2N4XWN9</accession>
<evidence type="ECO:0000256" key="1">
    <source>
        <dbReference type="ARBA" id="ARBA00001033"/>
    </source>
</evidence>
<dbReference type="InterPro" id="IPR033942">
    <property type="entry name" value="IMPase"/>
</dbReference>
<proteinExistence type="inferred from homology"/>
<dbReference type="GO" id="GO:0031564">
    <property type="term" value="P:transcription antitermination"/>
    <property type="evidence" value="ECO:0007669"/>
    <property type="project" value="UniProtKB-KW"/>
</dbReference>
<dbReference type="GO" id="GO:0007165">
    <property type="term" value="P:signal transduction"/>
    <property type="evidence" value="ECO:0007669"/>
    <property type="project" value="TreeGrafter"/>
</dbReference>
<dbReference type="Gene3D" id="3.40.190.80">
    <property type="match status" value="1"/>
</dbReference>
<comment type="caution">
    <text evidence="8">The sequence shown here is derived from an EMBL/GenBank/DDBJ whole genome shotgun (WGS) entry which is preliminary data.</text>
</comment>
<dbReference type="Gene3D" id="3.30.540.10">
    <property type="entry name" value="Fructose-1,6-Bisphosphatase, subunit A, domain 1"/>
    <property type="match status" value="1"/>
</dbReference>
<dbReference type="EMBL" id="NJPO01000111">
    <property type="protein sequence ID" value="PLK58489.1"/>
    <property type="molecule type" value="Genomic_DNA"/>
</dbReference>